<feature type="domain" description="Thioredoxin" evidence="2">
    <location>
        <begin position="24"/>
        <end position="161"/>
    </location>
</feature>
<dbReference type="PROSITE" id="PS51352">
    <property type="entry name" value="THIOREDOXIN_2"/>
    <property type="match status" value="1"/>
</dbReference>
<dbReference type="CDD" id="cd02966">
    <property type="entry name" value="TlpA_like_family"/>
    <property type="match status" value="1"/>
</dbReference>
<dbReference type="InterPro" id="IPR036249">
    <property type="entry name" value="Thioredoxin-like_sf"/>
</dbReference>
<name>A0A974Y3V0_9RHOO</name>
<keyword evidence="1" id="KW-0732">Signal</keyword>
<dbReference type="AlphaFoldDB" id="A0A974Y3V0"/>
<evidence type="ECO:0000313" key="3">
    <source>
        <dbReference type="EMBL" id="QRJ64098.1"/>
    </source>
</evidence>
<accession>A0A974Y3V0</accession>
<dbReference type="SUPFAM" id="SSF52833">
    <property type="entry name" value="Thioredoxin-like"/>
    <property type="match status" value="1"/>
</dbReference>
<organism evidence="3 4">
    <name type="scientific">Azospira restricta</name>
    <dbReference type="NCBI Taxonomy" id="404405"/>
    <lineage>
        <taxon>Bacteria</taxon>
        <taxon>Pseudomonadati</taxon>
        <taxon>Pseudomonadota</taxon>
        <taxon>Betaproteobacteria</taxon>
        <taxon>Rhodocyclales</taxon>
        <taxon>Rhodocyclaceae</taxon>
        <taxon>Azospira</taxon>
    </lineage>
</organism>
<dbReference type="InterPro" id="IPR013766">
    <property type="entry name" value="Thioredoxin_domain"/>
</dbReference>
<protein>
    <submittedName>
        <fullName evidence="3">TlpA family protein disulfide reductase</fullName>
    </submittedName>
</protein>
<sequence length="162" mass="17650">MTLRRRGRVLFAALALLTAASAAADAPATLPPLQAETLAGERLAPAVAPGAVTVLFLWSPDSLAARKSVGELQRFDAAFRARGVRTLAISTLRDAERLRAYAAEQRLDFPQLILGEHGLGPLPNERLPRLYVLDRDGRVRAAHAGLFRLRDLERAVEPLLSR</sequence>
<feature type="chain" id="PRO_5036917157" evidence="1">
    <location>
        <begin position="25"/>
        <end position="162"/>
    </location>
</feature>
<keyword evidence="4" id="KW-1185">Reference proteome</keyword>
<gene>
    <name evidence="3" type="ORF">IWH25_01710</name>
</gene>
<dbReference type="KEGG" id="ares:IWH25_01710"/>
<evidence type="ECO:0000256" key="1">
    <source>
        <dbReference type="SAM" id="SignalP"/>
    </source>
</evidence>
<dbReference type="EMBL" id="CP064781">
    <property type="protein sequence ID" value="QRJ64098.1"/>
    <property type="molecule type" value="Genomic_DNA"/>
</dbReference>
<feature type="signal peptide" evidence="1">
    <location>
        <begin position="1"/>
        <end position="24"/>
    </location>
</feature>
<dbReference type="Gene3D" id="3.40.30.10">
    <property type="entry name" value="Glutaredoxin"/>
    <property type="match status" value="1"/>
</dbReference>
<dbReference type="RefSeq" id="WP_203387635.1">
    <property type="nucleotide sequence ID" value="NZ_CP064781.1"/>
</dbReference>
<proteinExistence type="predicted"/>
<evidence type="ECO:0000259" key="2">
    <source>
        <dbReference type="PROSITE" id="PS51352"/>
    </source>
</evidence>
<dbReference type="Proteomes" id="UP000663444">
    <property type="component" value="Chromosome"/>
</dbReference>
<evidence type="ECO:0000313" key="4">
    <source>
        <dbReference type="Proteomes" id="UP000663444"/>
    </source>
</evidence>
<reference evidence="3" key="1">
    <citation type="submission" date="2020-11" db="EMBL/GenBank/DDBJ databases">
        <title>Azospira restricta DSM 18626 genome sequence.</title>
        <authorList>
            <person name="Moe W.M."/>
        </authorList>
    </citation>
    <scope>NUCLEOTIDE SEQUENCE</scope>
    <source>
        <strain evidence="3">DSM 18626</strain>
    </source>
</reference>